<feature type="region of interest" description="Disordered" evidence="20">
    <location>
        <begin position="228"/>
        <end position="335"/>
    </location>
</feature>
<comment type="function">
    <text evidence="16">Necessary for efficient RNA polymerase II transcription elongation past template-encoded arresting sites. The arresting sites in DNA have the property of trapping a certain fraction of elongating RNA polymerases that pass through, resulting in locked ternary complexes. Cleavage of the nascent transcript by S-II allows the resumption of elongation from the new 3'-terminus.</text>
</comment>
<evidence type="ECO:0000256" key="7">
    <source>
        <dbReference type="ARBA" id="ARBA00022723"/>
    </source>
</evidence>
<comment type="similarity">
    <text evidence="3">Belongs to the TMEM14 family.</text>
</comment>
<evidence type="ECO:0000256" key="20">
    <source>
        <dbReference type="SAM" id="MobiDB-lite"/>
    </source>
</evidence>
<feature type="domain" description="TFIIS N-terminal" evidence="23">
    <location>
        <begin position="150"/>
        <end position="230"/>
    </location>
</feature>
<evidence type="ECO:0000256" key="8">
    <source>
        <dbReference type="ARBA" id="ARBA00022771"/>
    </source>
</evidence>
<dbReference type="CDD" id="cd00183">
    <property type="entry name" value="TFIIS_I"/>
    <property type="match status" value="1"/>
</dbReference>
<gene>
    <name evidence="25" type="ORF">RDWZM_008347</name>
</gene>
<dbReference type="InterPro" id="IPR003618">
    <property type="entry name" value="TFIIS_cen_dom"/>
</dbReference>
<dbReference type="SMART" id="SM00509">
    <property type="entry name" value="TFS2N"/>
    <property type="match status" value="1"/>
</dbReference>
<feature type="transmembrane region" description="Helical" evidence="21">
    <location>
        <begin position="111"/>
        <end position="132"/>
    </location>
</feature>
<reference evidence="25" key="1">
    <citation type="submission" date="2022-12" db="EMBL/GenBank/DDBJ databases">
        <title>Genome assemblies of Blomia tropicalis.</title>
        <authorList>
            <person name="Cui Y."/>
        </authorList>
    </citation>
    <scope>NUCLEOTIDE SEQUENCE</scope>
    <source>
        <tissue evidence="25">Adult mites</tissue>
    </source>
</reference>
<keyword evidence="13 21" id="KW-0472">Membrane</keyword>
<dbReference type="Gene3D" id="2.20.25.10">
    <property type="match status" value="1"/>
</dbReference>
<dbReference type="InterPro" id="IPR035441">
    <property type="entry name" value="TFIIS/LEDGF_dom_sf"/>
</dbReference>
<feature type="transmembrane region" description="Helical" evidence="21">
    <location>
        <begin position="61"/>
        <end position="79"/>
    </location>
</feature>
<evidence type="ECO:0000259" key="23">
    <source>
        <dbReference type="PROSITE" id="PS51319"/>
    </source>
</evidence>
<dbReference type="Pfam" id="PF08711">
    <property type="entry name" value="Med26"/>
    <property type="match status" value="1"/>
</dbReference>
<evidence type="ECO:0000256" key="12">
    <source>
        <dbReference type="ARBA" id="ARBA00023125"/>
    </source>
</evidence>
<dbReference type="GO" id="GO:0006368">
    <property type="term" value="P:transcription elongation by RNA polymerase II"/>
    <property type="evidence" value="ECO:0007669"/>
    <property type="project" value="InterPro"/>
</dbReference>
<evidence type="ECO:0000256" key="6">
    <source>
        <dbReference type="ARBA" id="ARBA00022692"/>
    </source>
</evidence>
<keyword evidence="8 18" id="KW-0863">Zinc-finger</keyword>
<dbReference type="GO" id="GO:0016020">
    <property type="term" value="C:membrane"/>
    <property type="evidence" value="ECO:0007669"/>
    <property type="project" value="UniProtKB-SubCell"/>
</dbReference>
<keyword evidence="7" id="KW-0479">Metal-binding</keyword>
<evidence type="ECO:0000259" key="24">
    <source>
        <dbReference type="PROSITE" id="PS51321"/>
    </source>
</evidence>
<evidence type="ECO:0000256" key="4">
    <source>
        <dbReference type="ARBA" id="ARBA00009647"/>
    </source>
</evidence>
<dbReference type="PROSITE" id="PS51321">
    <property type="entry name" value="TFIIS_CENTRAL"/>
    <property type="match status" value="1"/>
</dbReference>
<keyword evidence="11" id="KW-0805">Transcription regulation</keyword>
<dbReference type="SMART" id="SM00440">
    <property type="entry name" value="ZnF_C2C2"/>
    <property type="match status" value="1"/>
</dbReference>
<evidence type="ECO:0000256" key="1">
    <source>
        <dbReference type="ARBA" id="ARBA00004123"/>
    </source>
</evidence>
<dbReference type="GO" id="GO:0008270">
    <property type="term" value="F:zinc ion binding"/>
    <property type="evidence" value="ECO:0007669"/>
    <property type="project" value="UniProtKB-KW"/>
</dbReference>
<dbReference type="AlphaFoldDB" id="A0A9Q0M4A7"/>
<evidence type="ECO:0000256" key="16">
    <source>
        <dbReference type="ARBA" id="ARBA00025408"/>
    </source>
</evidence>
<dbReference type="InterPro" id="IPR017923">
    <property type="entry name" value="TFIIS_N"/>
</dbReference>
<dbReference type="SMART" id="SM00510">
    <property type="entry name" value="TFS2M"/>
    <property type="match status" value="1"/>
</dbReference>
<dbReference type="SUPFAM" id="SSF46942">
    <property type="entry name" value="Elongation factor TFIIS domain 2"/>
    <property type="match status" value="1"/>
</dbReference>
<keyword evidence="14" id="KW-0804">Transcription</keyword>
<proteinExistence type="inferred from homology"/>
<sequence length="526" mass="57318">MADLSSSPLSVANEVNNNPEVWHNNFFGLEMPVDVLSIIYSGTVALGGAIGYFTKGSVPSLVAGLTFGTILGIGAWLTSVNPRNYGLITVTSGVLAGLMGYRFYNSGKFMPAGLVFTLSLLMVIRFSLRFIFDRNIPEKAIFNFKMSSEDELAKIARKLDKISNRKDSSSTAQALDLLKILQRMPITLDLIQKTRIGLIVNNLRKSINDEEVGTVSKSLIKRWKKLLDGKDSKSGTPSENGNGSNSMAIDESSQGSTTSKSNNGLSNNHFGENQSSPVSSSTGNGLTIPKPSSMPMVSSSSSNSGKQNVTSSNSQSSNSNSSITSQSGDQTRKPSLASASFVNPLRQSSFPMNTNDSVRLKCREMLASALKPDDAMIEEEGGDGGGFYDHIQLGALIEDAVFKEFKDTNMKYKNRIRSRVANLKDSKNPDLKLNVLRGAIKPEKIAIMTAEEMASKEMQLLRQKFTKEAINDAQMSLTGGTKTDLLKCPACKKNNCTYNQVQTRSADEPMTTFCYCNECGKRWKFC</sequence>
<dbReference type="SUPFAM" id="SSF57783">
    <property type="entry name" value="Zinc beta-ribbon"/>
    <property type="match status" value="1"/>
</dbReference>
<dbReference type="EMBL" id="JAPWDV010000003">
    <property type="protein sequence ID" value="KAJ6217190.1"/>
    <property type="molecule type" value="Genomic_DNA"/>
</dbReference>
<dbReference type="FunFam" id="2.20.25.10:FF:000001">
    <property type="entry name" value="Probable Transcription elongation factor S-II"/>
    <property type="match status" value="1"/>
</dbReference>
<dbReference type="SUPFAM" id="SSF47676">
    <property type="entry name" value="Conserved domain common to transcription factors TFIIS, elongin A, CRSP70"/>
    <property type="match status" value="1"/>
</dbReference>
<dbReference type="GO" id="GO:0003677">
    <property type="term" value="F:DNA binding"/>
    <property type="evidence" value="ECO:0007669"/>
    <property type="project" value="UniProtKB-KW"/>
</dbReference>
<keyword evidence="26" id="KW-1185">Reference proteome</keyword>
<dbReference type="InterPro" id="IPR003617">
    <property type="entry name" value="TFIIS/CRSP70_N_sub"/>
</dbReference>
<evidence type="ECO:0000256" key="13">
    <source>
        <dbReference type="ARBA" id="ARBA00023136"/>
    </source>
</evidence>
<keyword evidence="5" id="KW-0597">Phosphoprotein</keyword>
<dbReference type="Pfam" id="PF01096">
    <property type="entry name" value="Zn_ribbon_TFIIS"/>
    <property type="match status" value="1"/>
</dbReference>
<dbReference type="InterPro" id="IPR044890">
    <property type="entry name" value="TMEM14_sf"/>
</dbReference>
<keyword evidence="9" id="KW-0862">Zinc</keyword>
<evidence type="ECO:0000256" key="3">
    <source>
        <dbReference type="ARBA" id="ARBA00007590"/>
    </source>
</evidence>
<comment type="caution">
    <text evidence="25">The sequence shown here is derived from an EMBL/GenBank/DDBJ whole genome shotgun (WGS) entry which is preliminary data.</text>
</comment>
<evidence type="ECO:0000256" key="2">
    <source>
        <dbReference type="ARBA" id="ARBA00004370"/>
    </source>
</evidence>
<comment type="subcellular location">
    <subcellularLocation>
        <location evidence="2">Membrane</location>
    </subcellularLocation>
    <subcellularLocation>
        <location evidence="1 19">Nucleus</location>
    </subcellularLocation>
</comment>
<dbReference type="InterPro" id="IPR036575">
    <property type="entry name" value="TFIIS_cen_dom_sf"/>
</dbReference>
<feature type="domain" description="TFIIS central" evidence="24">
    <location>
        <begin position="358"/>
        <end position="481"/>
    </location>
</feature>
<accession>A0A9Q0M4A7</accession>
<dbReference type="Gene3D" id="1.10.10.1740">
    <property type="entry name" value="Transmembrane protein 14-like"/>
    <property type="match status" value="1"/>
</dbReference>
<dbReference type="PROSITE" id="PS00466">
    <property type="entry name" value="ZF_TFIIS_1"/>
    <property type="match status" value="1"/>
</dbReference>
<comment type="similarity">
    <text evidence="4">Belongs to the TFS-II family.</text>
</comment>
<dbReference type="PANTHER" id="PTHR11477:SF0">
    <property type="entry name" value="IP08861P-RELATED"/>
    <property type="match status" value="1"/>
</dbReference>
<name>A0A9Q0M4A7_BLOTA</name>
<evidence type="ECO:0000256" key="5">
    <source>
        <dbReference type="ARBA" id="ARBA00022553"/>
    </source>
</evidence>
<evidence type="ECO:0000313" key="25">
    <source>
        <dbReference type="EMBL" id="KAJ6217190.1"/>
    </source>
</evidence>
<evidence type="ECO:0000256" key="19">
    <source>
        <dbReference type="PROSITE-ProRule" id="PRU00649"/>
    </source>
</evidence>
<evidence type="ECO:0000256" key="17">
    <source>
        <dbReference type="ARBA" id="ARBA00083484"/>
    </source>
</evidence>
<evidence type="ECO:0000256" key="18">
    <source>
        <dbReference type="PROSITE-ProRule" id="PRU00472"/>
    </source>
</evidence>
<keyword evidence="15 19" id="KW-0539">Nucleus</keyword>
<dbReference type="InterPro" id="IPR006289">
    <property type="entry name" value="TFSII"/>
</dbReference>
<dbReference type="GO" id="GO:0005634">
    <property type="term" value="C:nucleus"/>
    <property type="evidence" value="ECO:0007669"/>
    <property type="project" value="UniProtKB-SubCell"/>
</dbReference>
<evidence type="ECO:0000256" key="21">
    <source>
        <dbReference type="SAM" id="Phobius"/>
    </source>
</evidence>
<feature type="compositionally biased region" description="Low complexity" evidence="20">
    <location>
        <begin position="290"/>
        <end position="327"/>
    </location>
</feature>
<feature type="transmembrane region" description="Helical" evidence="21">
    <location>
        <begin position="35"/>
        <end position="54"/>
    </location>
</feature>
<keyword evidence="10 21" id="KW-1133">Transmembrane helix</keyword>
<protein>
    <recommendedName>
        <fullName evidence="17">TFIIS</fullName>
    </recommendedName>
</protein>
<evidence type="ECO:0000256" key="14">
    <source>
        <dbReference type="ARBA" id="ARBA00023163"/>
    </source>
</evidence>
<evidence type="ECO:0000256" key="11">
    <source>
        <dbReference type="ARBA" id="ARBA00023015"/>
    </source>
</evidence>
<dbReference type="FunFam" id="1.20.930.10:FF:000002">
    <property type="entry name" value="Transcription elongation factor A (SII), 1"/>
    <property type="match status" value="1"/>
</dbReference>
<evidence type="ECO:0000259" key="22">
    <source>
        <dbReference type="PROSITE" id="PS51133"/>
    </source>
</evidence>
<dbReference type="Gene3D" id="1.10.472.30">
    <property type="entry name" value="Transcription elongation factor S-II, central domain"/>
    <property type="match status" value="1"/>
</dbReference>
<dbReference type="PANTHER" id="PTHR11477">
    <property type="entry name" value="TRANSCRIPTION FACTOR S-II ZINC FINGER DOMAIN-CONTAINING PROTEIN"/>
    <property type="match status" value="1"/>
</dbReference>
<dbReference type="PROSITE" id="PS51319">
    <property type="entry name" value="TFIIS_N"/>
    <property type="match status" value="1"/>
</dbReference>
<dbReference type="NCBIfam" id="TIGR01385">
    <property type="entry name" value="TFSII"/>
    <property type="match status" value="1"/>
</dbReference>
<dbReference type="Proteomes" id="UP001142055">
    <property type="component" value="Chromosome 3"/>
</dbReference>
<keyword evidence="12" id="KW-0238">DNA-binding</keyword>
<dbReference type="Pfam" id="PF03647">
    <property type="entry name" value="Tmemb_14"/>
    <property type="match status" value="1"/>
</dbReference>
<feature type="compositionally biased region" description="Polar residues" evidence="20">
    <location>
        <begin position="234"/>
        <end position="285"/>
    </location>
</feature>
<dbReference type="InterPro" id="IPR001222">
    <property type="entry name" value="Znf_TFIIS"/>
</dbReference>
<evidence type="ECO:0000256" key="9">
    <source>
        <dbReference type="ARBA" id="ARBA00022833"/>
    </source>
</evidence>
<dbReference type="Pfam" id="PF07500">
    <property type="entry name" value="TFIIS_M"/>
    <property type="match status" value="1"/>
</dbReference>
<evidence type="ECO:0000313" key="26">
    <source>
        <dbReference type="Proteomes" id="UP001142055"/>
    </source>
</evidence>
<dbReference type="InterPro" id="IPR005349">
    <property type="entry name" value="TMEM14"/>
</dbReference>
<dbReference type="PROSITE" id="PS51133">
    <property type="entry name" value="ZF_TFIIS_2"/>
    <property type="match status" value="1"/>
</dbReference>
<evidence type="ECO:0000256" key="15">
    <source>
        <dbReference type="ARBA" id="ARBA00023242"/>
    </source>
</evidence>
<feature type="transmembrane region" description="Helical" evidence="21">
    <location>
        <begin position="85"/>
        <end position="104"/>
    </location>
</feature>
<keyword evidence="6 21" id="KW-0812">Transmembrane</keyword>
<dbReference type="CDD" id="cd13749">
    <property type="entry name" value="Zn-ribbon_TFIIS"/>
    <property type="match status" value="1"/>
</dbReference>
<organism evidence="25 26">
    <name type="scientific">Blomia tropicalis</name>
    <name type="common">Mite</name>
    <dbReference type="NCBI Taxonomy" id="40697"/>
    <lineage>
        <taxon>Eukaryota</taxon>
        <taxon>Metazoa</taxon>
        <taxon>Ecdysozoa</taxon>
        <taxon>Arthropoda</taxon>
        <taxon>Chelicerata</taxon>
        <taxon>Arachnida</taxon>
        <taxon>Acari</taxon>
        <taxon>Acariformes</taxon>
        <taxon>Sarcoptiformes</taxon>
        <taxon>Astigmata</taxon>
        <taxon>Glycyphagoidea</taxon>
        <taxon>Echimyopodidae</taxon>
        <taxon>Blomia</taxon>
    </lineage>
</organism>
<evidence type="ECO:0000256" key="10">
    <source>
        <dbReference type="ARBA" id="ARBA00022989"/>
    </source>
</evidence>
<feature type="domain" description="TFIIS-type" evidence="22">
    <location>
        <begin position="484"/>
        <end position="524"/>
    </location>
</feature>
<dbReference type="Gene3D" id="1.20.930.10">
    <property type="entry name" value="Conserved domain common to transcription factors TFIIS, elongin A, CRSP70"/>
    <property type="match status" value="1"/>
</dbReference>